<name>A0A1D2J3B1_PARBR</name>
<dbReference type="Pfam" id="PF22936">
    <property type="entry name" value="Pol_BBD"/>
    <property type="match status" value="1"/>
</dbReference>
<evidence type="ECO:0000313" key="2">
    <source>
        <dbReference type="EMBL" id="ODH12794.1"/>
    </source>
</evidence>
<dbReference type="Proteomes" id="UP000242814">
    <property type="component" value="Unassembled WGS sequence"/>
</dbReference>
<accession>A0A1D2J3B1</accession>
<evidence type="ECO:0000259" key="1">
    <source>
        <dbReference type="Pfam" id="PF22936"/>
    </source>
</evidence>
<feature type="domain" description="Retrovirus-related Pol polyprotein from transposon TNT 1-94-like beta-barrel" evidence="1">
    <location>
        <begin position="1"/>
        <end position="47"/>
    </location>
</feature>
<dbReference type="EMBL" id="LZYO01000745">
    <property type="protein sequence ID" value="ODH12794.1"/>
    <property type="molecule type" value="Genomic_DNA"/>
</dbReference>
<dbReference type="AlphaFoldDB" id="A0A1D2J3B1"/>
<comment type="caution">
    <text evidence="2">The sequence shown here is derived from an EMBL/GenBank/DDBJ whole genome shotgun (WGS) entry which is preliminary data.</text>
</comment>
<dbReference type="InterPro" id="IPR054722">
    <property type="entry name" value="PolX-like_BBD"/>
</dbReference>
<protein>
    <recommendedName>
        <fullName evidence="1">Retrovirus-related Pol polyprotein from transposon TNT 1-94-like beta-barrel domain-containing protein</fullName>
    </recommendedName>
</protein>
<sequence length="50" mass="5530">MADKFTVTVADVKRVCISTEELSIELNDVCYVLKLKINLISLGKLASQCI</sequence>
<organism evidence="2 3">
    <name type="scientific">Paracoccidioides brasiliensis</name>
    <dbReference type="NCBI Taxonomy" id="121759"/>
    <lineage>
        <taxon>Eukaryota</taxon>
        <taxon>Fungi</taxon>
        <taxon>Dikarya</taxon>
        <taxon>Ascomycota</taxon>
        <taxon>Pezizomycotina</taxon>
        <taxon>Eurotiomycetes</taxon>
        <taxon>Eurotiomycetidae</taxon>
        <taxon>Onygenales</taxon>
        <taxon>Ajellomycetaceae</taxon>
        <taxon>Paracoccidioides</taxon>
    </lineage>
</organism>
<evidence type="ECO:0000313" key="3">
    <source>
        <dbReference type="Proteomes" id="UP000242814"/>
    </source>
</evidence>
<gene>
    <name evidence="2" type="ORF">ACO22_07908</name>
</gene>
<reference evidence="2 3" key="1">
    <citation type="submission" date="2016-06" db="EMBL/GenBank/DDBJ databases">
        <authorList>
            <person name="Kjaerup R.B."/>
            <person name="Dalgaard T.S."/>
            <person name="Juul-Madsen H.R."/>
        </authorList>
    </citation>
    <scope>NUCLEOTIDE SEQUENCE [LARGE SCALE GENOMIC DNA]</scope>
    <source>
        <strain evidence="2 3">Pb300</strain>
    </source>
</reference>
<proteinExistence type="predicted"/>